<evidence type="ECO:0000313" key="3">
    <source>
        <dbReference type="Proteomes" id="UP000199475"/>
    </source>
</evidence>
<keyword evidence="3" id="KW-1185">Reference proteome</keyword>
<dbReference type="Proteomes" id="UP000199475">
    <property type="component" value="Unassembled WGS sequence"/>
</dbReference>
<dbReference type="RefSeq" id="WP_143008192.1">
    <property type="nucleotide sequence ID" value="NZ_FNGP01000001.1"/>
</dbReference>
<dbReference type="OrthoDB" id="3267770at2"/>
<dbReference type="AlphaFoldDB" id="A0A1G9I0D6"/>
<evidence type="ECO:0000313" key="2">
    <source>
        <dbReference type="EMBL" id="SDL18516.1"/>
    </source>
</evidence>
<reference evidence="2 3" key="1">
    <citation type="submission" date="2016-10" db="EMBL/GenBank/DDBJ databases">
        <authorList>
            <person name="de Groot N.N."/>
        </authorList>
    </citation>
    <scope>NUCLEOTIDE SEQUENCE [LARGE SCALE GENOMIC DNA]</scope>
    <source>
        <strain evidence="2 3">CGMCC 1.9159</strain>
    </source>
</reference>
<feature type="region of interest" description="Disordered" evidence="1">
    <location>
        <begin position="598"/>
        <end position="626"/>
    </location>
</feature>
<sequence length="723" mass="78568">MTDLEAALAPVRAFHYDEEVSPRSVLMAHIRAQGAWATKKTVSAAEAWLAQGYSFAKSARMAIGHPASPRRASVERKADSSAESSAAARRGDTAATHALPSLSQSAKVVHRGEVTPPPSDFGTLQWFPKRNSMGDLNGSGAVKLLGTPNVPLSTVLVRETAQNSWDARLGHAPVSYSVNLRTLSGDEIATLDSLIFPGEATGLGLKDALRATEVRVLEISDRGTMGLSGPIRSDLEIPEGGPRNFVDLVFNIGAPRDVHLGAGTYGFGKTIAYRTSRVGTVLFWSRSIEGDVIEDRLIGSAFGPSFTRGGYQYTGRHWWGSLVDDGQRVEPWVGHRAAEMAHSVFEARFADNQTGTSLMIIDPDLGGADAAEDVKRLADAIVWNLWPKLLPTSLGIQPMRIELLHEGQAVALPSLDDHPVLCGFAEALQITRAAQNKQTYSPKFDTRVIEIWSQRPKALLGHLAVTRFPRQLMTEGPPSETESVHSPAAHIAWMRHDAELIVRYDERQRLETDFLQWAAVFKPTATFDDSFAAAEPPAHDDWIPESLSDRRMASHVRIAIRRTREQVAELLRPAAPTSSSDEGRASVAELADSLAKLIGGVPGSRPRKVGASPSRSGSKSKRPSARLYRKELGQAHNGRRRVGFLIGVESAAEPVTIRASYGAATEAAPIKDEDLVRLVGWSREGDADIKPTDFMEVSPGMKYWFYLDAEADMAVSANFTVGA</sequence>
<dbReference type="STRING" id="686624.SAMN04488242_0637"/>
<dbReference type="EMBL" id="FNGP01000001">
    <property type="protein sequence ID" value="SDL18516.1"/>
    <property type="molecule type" value="Genomic_DNA"/>
</dbReference>
<gene>
    <name evidence="2" type="ORF">SAMN04488242_0637</name>
</gene>
<organism evidence="2 3">
    <name type="scientific">Tessaracoccus oleiagri</name>
    <dbReference type="NCBI Taxonomy" id="686624"/>
    <lineage>
        <taxon>Bacteria</taxon>
        <taxon>Bacillati</taxon>
        <taxon>Actinomycetota</taxon>
        <taxon>Actinomycetes</taxon>
        <taxon>Propionibacteriales</taxon>
        <taxon>Propionibacteriaceae</taxon>
        <taxon>Tessaracoccus</taxon>
    </lineage>
</organism>
<evidence type="ECO:0000256" key="1">
    <source>
        <dbReference type="SAM" id="MobiDB-lite"/>
    </source>
</evidence>
<protein>
    <submittedName>
        <fullName evidence="2">Uncharacterized protein</fullName>
    </submittedName>
</protein>
<feature type="region of interest" description="Disordered" evidence="1">
    <location>
        <begin position="65"/>
        <end position="126"/>
    </location>
</feature>
<proteinExistence type="predicted"/>
<accession>A0A1G9I0D6</accession>
<name>A0A1G9I0D6_9ACTN</name>